<name>A0ABR7N1U4_9FIRM</name>
<dbReference type="InterPro" id="IPR050536">
    <property type="entry name" value="DtxR_MntR_Metal-Reg"/>
</dbReference>
<dbReference type="Gene3D" id="1.10.10.10">
    <property type="entry name" value="Winged helix-like DNA-binding domain superfamily/Winged helix DNA-binding domain"/>
    <property type="match status" value="1"/>
</dbReference>
<keyword evidence="2" id="KW-0805">Transcription regulation</keyword>
<keyword evidence="4" id="KW-0804">Transcription</keyword>
<comment type="similarity">
    <text evidence="1">Belongs to the DtxR/MntR family.</text>
</comment>
<evidence type="ECO:0000259" key="5">
    <source>
        <dbReference type="PROSITE" id="PS50944"/>
    </source>
</evidence>
<dbReference type="PANTHER" id="PTHR33238">
    <property type="entry name" value="IRON (METAL) DEPENDENT REPRESSOR, DTXR FAMILY"/>
    <property type="match status" value="1"/>
</dbReference>
<evidence type="ECO:0000313" key="6">
    <source>
        <dbReference type="EMBL" id="MBC8562027.1"/>
    </source>
</evidence>
<dbReference type="InterPro" id="IPR036421">
    <property type="entry name" value="Fe_dep_repressor_sf"/>
</dbReference>
<evidence type="ECO:0000256" key="1">
    <source>
        <dbReference type="ARBA" id="ARBA00007871"/>
    </source>
</evidence>
<reference evidence="6 7" key="1">
    <citation type="submission" date="2020-08" db="EMBL/GenBank/DDBJ databases">
        <title>Genome public.</title>
        <authorList>
            <person name="Liu C."/>
            <person name="Sun Q."/>
        </authorList>
    </citation>
    <scope>NUCLEOTIDE SEQUENCE [LARGE SCALE GENOMIC DNA]</scope>
    <source>
        <strain evidence="6 7">NSJ-37</strain>
    </source>
</reference>
<evidence type="ECO:0000256" key="4">
    <source>
        <dbReference type="ARBA" id="ARBA00023163"/>
    </source>
</evidence>
<dbReference type="EMBL" id="JACRSX010000004">
    <property type="protein sequence ID" value="MBC8562027.1"/>
    <property type="molecule type" value="Genomic_DNA"/>
</dbReference>
<dbReference type="PROSITE" id="PS50944">
    <property type="entry name" value="HTH_DTXR"/>
    <property type="match status" value="1"/>
</dbReference>
<accession>A0ABR7N1U4</accession>
<dbReference type="PANTHER" id="PTHR33238:SF7">
    <property type="entry name" value="IRON-DEPENDENT TRANSCRIPTIONAL REGULATOR"/>
    <property type="match status" value="1"/>
</dbReference>
<dbReference type="Pfam" id="PF02742">
    <property type="entry name" value="Fe_dep_repr_C"/>
    <property type="match status" value="1"/>
</dbReference>
<dbReference type="InterPro" id="IPR022687">
    <property type="entry name" value="HTH_DTXR"/>
</dbReference>
<proteinExistence type="inferred from homology"/>
<keyword evidence="7" id="KW-1185">Reference proteome</keyword>
<dbReference type="InterPro" id="IPR036390">
    <property type="entry name" value="WH_DNA-bd_sf"/>
</dbReference>
<evidence type="ECO:0000256" key="2">
    <source>
        <dbReference type="ARBA" id="ARBA00023015"/>
    </source>
</evidence>
<dbReference type="SUPFAM" id="SSF47979">
    <property type="entry name" value="Iron-dependent repressor protein, dimerization domain"/>
    <property type="match status" value="1"/>
</dbReference>
<dbReference type="RefSeq" id="WP_022465381.1">
    <property type="nucleotide sequence ID" value="NZ_JACRSX010000004.1"/>
</dbReference>
<dbReference type="InterPro" id="IPR036388">
    <property type="entry name" value="WH-like_DNA-bd_sf"/>
</dbReference>
<dbReference type="Pfam" id="PF01325">
    <property type="entry name" value="Fe_dep_repress"/>
    <property type="match status" value="1"/>
</dbReference>
<dbReference type="InterPro" id="IPR001367">
    <property type="entry name" value="Fe_dep_repressor"/>
</dbReference>
<feature type="domain" description="HTH dtxR-type" evidence="5">
    <location>
        <begin position="1"/>
        <end position="64"/>
    </location>
</feature>
<dbReference type="SUPFAM" id="SSF46785">
    <property type="entry name" value="Winged helix' DNA-binding domain"/>
    <property type="match status" value="1"/>
</dbReference>
<gene>
    <name evidence="6" type="ORF">H8704_05165</name>
</gene>
<protein>
    <submittedName>
        <fullName evidence="6">Metal-dependent transcriptional regulator</fullName>
    </submittedName>
</protein>
<evidence type="ECO:0000256" key="3">
    <source>
        <dbReference type="ARBA" id="ARBA00023125"/>
    </source>
</evidence>
<sequence length="121" mass="13753">MANTESAENYLETILILSKRLPVVRSVDVATELGFKKSSVSIAMKNLRQKQHITVTDAGYIYLTDSGREIAEMIYERHQLISSWLIRLGVPEEIATEDACRMEHVISKESFEALKKHVFPS</sequence>
<comment type="caution">
    <text evidence="6">The sequence shown here is derived from an EMBL/GenBank/DDBJ whole genome shotgun (WGS) entry which is preliminary data.</text>
</comment>
<dbReference type="SMART" id="SM00529">
    <property type="entry name" value="HTH_DTXR"/>
    <property type="match status" value="1"/>
</dbReference>
<keyword evidence="3" id="KW-0238">DNA-binding</keyword>
<evidence type="ECO:0000313" key="7">
    <source>
        <dbReference type="Proteomes" id="UP000606193"/>
    </source>
</evidence>
<dbReference type="Gene3D" id="1.10.60.10">
    <property type="entry name" value="Iron dependent repressor, metal binding and dimerisation domain"/>
    <property type="match status" value="1"/>
</dbReference>
<organism evidence="6 7">
    <name type="scientific">Jutongia huaianensis</name>
    <dbReference type="NCBI Taxonomy" id="2763668"/>
    <lineage>
        <taxon>Bacteria</taxon>
        <taxon>Bacillati</taxon>
        <taxon>Bacillota</taxon>
        <taxon>Clostridia</taxon>
        <taxon>Lachnospirales</taxon>
        <taxon>Lachnospiraceae</taxon>
        <taxon>Jutongia</taxon>
    </lineage>
</organism>
<dbReference type="InterPro" id="IPR022689">
    <property type="entry name" value="Iron_dep_repressor"/>
</dbReference>
<dbReference type="Proteomes" id="UP000606193">
    <property type="component" value="Unassembled WGS sequence"/>
</dbReference>